<dbReference type="Proteomes" id="UP000479710">
    <property type="component" value="Unassembled WGS sequence"/>
</dbReference>
<sequence>MEPSGGEPATLRLQSSIQKEVIEPAIPDCTVAPRHNGVVMAPLIYPTWLRQRMLPSHGSSRN</sequence>
<gene>
    <name evidence="1" type="ORF">E2562_020420</name>
</gene>
<name>A0A6G1D5Q3_9ORYZ</name>
<accession>A0A6G1D5Q3</accession>
<keyword evidence="2" id="KW-1185">Reference proteome</keyword>
<dbReference type="AlphaFoldDB" id="A0A6G1D5Q3"/>
<organism evidence="1 2">
    <name type="scientific">Oryza meyeriana var. granulata</name>
    <dbReference type="NCBI Taxonomy" id="110450"/>
    <lineage>
        <taxon>Eukaryota</taxon>
        <taxon>Viridiplantae</taxon>
        <taxon>Streptophyta</taxon>
        <taxon>Embryophyta</taxon>
        <taxon>Tracheophyta</taxon>
        <taxon>Spermatophyta</taxon>
        <taxon>Magnoliopsida</taxon>
        <taxon>Liliopsida</taxon>
        <taxon>Poales</taxon>
        <taxon>Poaceae</taxon>
        <taxon>BOP clade</taxon>
        <taxon>Oryzoideae</taxon>
        <taxon>Oryzeae</taxon>
        <taxon>Oryzinae</taxon>
        <taxon>Oryza</taxon>
        <taxon>Oryza meyeriana</taxon>
    </lineage>
</organism>
<reference evidence="1 2" key="1">
    <citation type="submission" date="2019-11" db="EMBL/GenBank/DDBJ databases">
        <title>Whole genome sequence of Oryza granulata.</title>
        <authorList>
            <person name="Li W."/>
        </authorList>
    </citation>
    <scope>NUCLEOTIDE SEQUENCE [LARGE SCALE GENOMIC DNA]</scope>
    <source>
        <strain evidence="2">cv. Menghai</strain>
        <tissue evidence="1">Leaf</tissue>
    </source>
</reference>
<evidence type="ECO:0000313" key="2">
    <source>
        <dbReference type="Proteomes" id="UP000479710"/>
    </source>
</evidence>
<evidence type="ECO:0000313" key="1">
    <source>
        <dbReference type="EMBL" id="KAF0907642.1"/>
    </source>
</evidence>
<proteinExistence type="predicted"/>
<protein>
    <submittedName>
        <fullName evidence="1">Uncharacterized protein</fullName>
    </submittedName>
</protein>
<dbReference type="EMBL" id="SPHZ02000007">
    <property type="protein sequence ID" value="KAF0907642.1"/>
    <property type="molecule type" value="Genomic_DNA"/>
</dbReference>
<comment type="caution">
    <text evidence="1">The sequence shown here is derived from an EMBL/GenBank/DDBJ whole genome shotgun (WGS) entry which is preliminary data.</text>
</comment>